<organism evidence="1 2">
    <name type="scientific">Tachysurus vachellii</name>
    <name type="common">Darkbarbel catfish</name>
    <name type="synonym">Pelteobagrus vachellii</name>
    <dbReference type="NCBI Taxonomy" id="175792"/>
    <lineage>
        <taxon>Eukaryota</taxon>
        <taxon>Metazoa</taxon>
        <taxon>Chordata</taxon>
        <taxon>Craniata</taxon>
        <taxon>Vertebrata</taxon>
        <taxon>Euteleostomi</taxon>
        <taxon>Actinopterygii</taxon>
        <taxon>Neopterygii</taxon>
        <taxon>Teleostei</taxon>
        <taxon>Ostariophysi</taxon>
        <taxon>Siluriformes</taxon>
        <taxon>Bagridae</taxon>
        <taxon>Tachysurus</taxon>
    </lineage>
</organism>
<reference evidence="1" key="1">
    <citation type="submission" date="2023-08" db="EMBL/GenBank/DDBJ databases">
        <title>Pelteobagrus vachellii genome.</title>
        <authorList>
            <person name="Liu H."/>
        </authorList>
    </citation>
    <scope>NUCLEOTIDE SEQUENCE</scope>
    <source>
        <strain evidence="1">PRFRI_2022a</strain>
        <tissue evidence="1">Muscle</tissue>
    </source>
</reference>
<dbReference type="Proteomes" id="UP001187315">
    <property type="component" value="Unassembled WGS sequence"/>
</dbReference>
<name>A0AA88N5J7_TACVA</name>
<protein>
    <submittedName>
        <fullName evidence="1">Uncharacterized protein</fullName>
    </submittedName>
</protein>
<gene>
    <name evidence="1" type="ORF">Q7C36_009145</name>
</gene>
<dbReference type="EMBL" id="JAVHJS010000008">
    <property type="protein sequence ID" value="KAK2850362.1"/>
    <property type="molecule type" value="Genomic_DNA"/>
</dbReference>
<sequence>MLLCVQFGKELKYIKLSELTFSAFLKEGASQSSSCLGSSDIVILNFTMRDPVEEEAAAEGSQPTRPCHIQ</sequence>
<evidence type="ECO:0000313" key="2">
    <source>
        <dbReference type="Proteomes" id="UP001187315"/>
    </source>
</evidence>
<keyword evidence="2" id="KW-1185">Reference proteome</keyword>
<evidence type="ECO:0000313" key="1">
    <source>
        <dbReference type="EMBL" id="KAK2850362.1"/>
    </source>
</evidence>
<proteinExistence type="predicted"/>
<dbReference type="AlphaFoldDB" id="A0AA88N5J7"/>
<comment type="caution">
    <text evidence="1">The sequence shown here is derived from an EMBL/GenBank/DDBJ whole genome shotgun (WGS) entry which is preliminary data.</text>
</comment>
<accession>A0AA88N5J7</accession>